<keyword evidence="5 14" id="KW-0028">Amino-acid biosynthesis</keyword>
<accession>A0A101JMK4</accession>
<evidence type="ECO:0000313" key="19">
    <source>
        <dbReference type="Proteomes" id="UP000053937"/>
    </source>
</evidence>
<evidence type="ECO:0000256" key="8">
    <source>
        <dbReference type="ARBA" id="ARBA00022723"/>
    </source>
</evidence>
<dbReference type="FunFam" id="3.40.50.970:FF:000016">
    <property type="entry name" value="Acetolactate synthase"/>
    <property type="match status" value="1"/>
</dbReference>
<dbReference type="GO" id="GO:0009099">
    <property type="term" value="P:L-valine biosynthetic process"/>
    <property type="evidence" value="ECO:0007669"/>
    <property type="project" value="UniProtKB-UniPathway"/>
</dbReference>
<dbReference type="GO" id="GO:0030976">
    <property type="term" value="F:thiamine pyrophosphate binding"/>
    <property type="evidence" value="ECO:0007669"/>
    <property type="project" value="UniProtKB-UniRule"/>
</dbReference>
<dbReference type="NCBIfam" id="TIGR00118">
    <property type="entry name" value="acolac_lg"/>
    <property type="match status" value="1"/>
</dbReference>
<keyword evidence="6" id="KW-0285">Flavoprotein</keyword>
<proteinExistence type="inferred from homology"/>
<evidence type="ECO:0000259" key="16">
    <source>
        <dbReference type="Pfam" id="PF02775"/>
    </source>
</evidence>
<dbReference type="Proteomes" id="UP000053937">
    <property type="component" value="Unassembled WGS sequence"/>
</dbReference>
<dbReference type="PANTHER" id="PTHR18968">
    <property type="entry name" value="THIAMINE PYROPHOSPHATE ENZYMES"/>
    <property type="match status" value="1"/>
</dbReference>
<dbReference type="InterPro" id="IPR045229">
    <property type="entry name" value="TPP_enz"/>
</dbReference>
<evidence type="ECO:0000256" key="11">
    <source>
        <dbReference type="ARBA" id="ARBA00023052"/>
    </source>
</evidence>
<comment type="cofactor">
    <cofactor evidence="14">
        <name>Mg(2+)</name>
        <dbReference type="ChEBI" id="CHEBI:18420"/>
    </cofactor>
    <text evidence="14">Binds 1 Mg(2+) ion per subunit.</text>
</comment>
<gene>
    <name evidence="18" type="ORF">ASB62_05165</name>
</gene>
<keyword evidence="19" id="KW-1185">Reference proteome</keyword>
<evidence type="ECO:0000256" key="1">
    <source>
        <dbReference type="ARBA" id="ARBA00004974"/>
    </source>
</evidence>
<comment type="cofactor">
    <cofactor evidence="14">
        <name>thiamine diphosphate</name>
        <dbReference type="ChEBI" id="CHEBI:58937"/>
    </cofactor>
    <text evidence="14">Binds 1 thiamine pyrophosphate per subunit.</text>
</comment>
<dbReference type="Pfam" id="PF02776">
    <property type="entry name" value="TPP_enzyme_N"/>
    <property type="match status" value="1"/>
</dbReference>
<dbReference type="InterPro" id="IPR029035">
    <property type="entry name" value="DHS-like_NAD/FAD-binding_dom"/>
</dbReference>
<dbReference type="RefSeq" id="WP_059138914.1">
    <property type="nucleotide sequence ID" value="NZ_LMBR01000121.1"/>
</dbReference>
<dbReference type="FunFam" id="3.40.50.1220:FF:000008">
    <property type="entry name" value="Acetolactate synthase"/>
    <property type="match status" value="1"/>
</dbReference>
<evidence type="ECO:0000256" key="3">
    <source>
        <dbReference type="ARBA" id="ARBA00007812"/>
    </source>
</evidence>
<dbReference type="PANTHER" id="PTHR18968:SF13">
    <property type="entry name" value="ACETOLACTATE SYNTHASE CATALYTIC SUBUNIT, MITOCHONDRIAL"/>
    <property type="match status" value="1"/>
</dbReference>
<dbReference type="InterPro" id="IPR012846">
    <property type="entry name" value="Acetolactate_synth_lsu"/>
</dbReference>
<dbReference type="InterPro" id="IPR011766">
    <property type="entry name" value="TPP_enzyme_TPP-bd"/>
</dbReference>
<comment type="pathway">
    <text evidence="2 14">Amino-acid biosynthesis; L-valine biosynthesis; L-valine from pyruvate: step 1/4.</text>
</comment>
<dbReference type="CDD" id="cd02015">
    <property type="entry name" value="TPP_AHAS"/>
    <property type="match status" value="1"/>
</dbReference>
<dbReference type="InterPro" id="IPR029061">
    <property type="entry name" value="THDP-binding"/>
</dbReference>
<evidence type="ECO:0000256" key="10">
    <source>
        <dbReference type="ARBA" id="ARBA00022842"/>
    </source>
</evidence>
<evidence type="ECO:0000313" key="18">
    <source>
        <dbReference type="EMBL" id="KUL29648.1"/>
    </source>
</evidence>
<keyword evidence="8 14" id="KW-0479">Metal-binding</keyword>
<dbReference type="InterPro" id="IPR012001">
    <property type="entry name" value="Thiamin_PyroP_enz_TPP-bd_dom"/>
</dbReference>
<keyword evidence="10 14" id="KW-0460">Magnesium</keyword>
<evidence type="ECO:0000256" key="13">
    <source>
        <dbReference type="ARBA" id="ARBA00048670"/>
    </source>
</evidence>
<reference evidence="18 19" key="1">
    <citation type="submission" date="2015-10" db="EMBL/GenBank/DDBJ databases">
        <title>Draft Genome Sequence of Chlorobium limicola strain Frasassi Growing under Artificial Lighting in the Frasassi Cave System.</title>
        <authorList>
            <person name="Mansor M."/>
            <person name="Macalady J."/>
        </authorList>
    </citation>
    <scope>NUCLEOTIDE SEQUENCE [LARGE SCALE GENOMIC DNA]</scope>
    <source>
        <strain evidence="18 19">Frasassi</strain>
    </source>
</reference>
<evidence type="ECO:0000256" key="12">
    <source>
        <dbReference type="ARBA" id="ARBA00023304"/>
    </source>
</evidence>
<dbReference type="InterPro" id="IPR039368">
    <property type="entry name" value="AHAS_TPP"/>
</dbReference>
<feature type="domain" description="Thiamine pyrophosphate enzyme TPP-binding" evidence="16">
    <location>
        <begin position="391"/>
        <end position="541"/>
    </location>
</feature>
<dbReference type="Pfam" id="PF02775">
    <property type="entry name" value="TPP_enzyme_C"/>
    <property type="match status" value="1"/>
</dbReference>
<dbReference type="Gene3D" id="3.40.50.970">
    <property type="match status" value="2"/>
</dbReference>
<dbReference type="GO" id="GO:0009097">
    <property type="term" value="P:isoleucine biosynthetic process"/>
    <property type="evidence" value="ECO:0007669"/>
    <property type="project" value="UniProtKB-UniPathway"/>
</dbReference>
<name>A0A101JMK4_CHLLI</name>
<dbReference type="SUPFAM" id="SSF52467">
    <property type="entry name" value="DHS-like NAD/FAD-binding domain"/>
    <property type="match status" value="1"/>
</dbReference>
<dbReference type="AlphaFoldDB" id="A0A101JMK4"/>
<dbReference type="GO" id="GO:0005948">
    <property type="term" value="C:acetolactate synthase complex"/>
    <property type="evidence" value="ECO:0007669"/>
    <property type="project" value="TreeGrafter"/>
</dbReference>
<evidence type="ECO:0000256" key="9">
    <source>
        <dbReference type="ARBA" id="ARBA00022827"/>
    </source>
</evidence>
<comment type="pathway">
    <text evidence="1 14">Amino-acid biosynthesis; L-isoleucine biosynthesis; L-isoleucine from 2-oxobutanoate: step 1/4.</text>
</comment>
<protein>
    <recommendedName>
        <fullName evidence="4 14">Acetolactate synthase</fullName>
        <ecNumber evidence="4 14">2.2.1.6</ecNumber>
    </recommendedName>
</protein>
<keyword evidence="12 14" id="KW-0100">Branched-chain amino acid biosynthesis</keyword>
<dbReference type="UniPathway" id="UPA00047">
    <property type="reaction ID" value="UER00055"/>
</dbReference>
<feature type="domain" description="Thiamine pyrophosphate enzyme central" evidence="15">
    <location>
        <begin position="198"/>
        <end position="333"/>
    </location>
</feature>
<dbReference type="GO" id="GO:0003984">
    <property type="term" value="F:acetolactate synthase activity"/>
    <property type="evidence" value="ECO:0007669"/>
    <property type="project" value="UniProtKB-EC"/>
</dbReference>
<evidence type="ECO:0000256" key="2">
    <source>
        <dbReference type="ARBA" id="ARBA00005025"/>
    </source>
</evidence>
<dbReference type="OrthoDB" id="4494979at2"/>
<dbReference type="EC" id="2.2.1.6" evidence="4 14"/>
<keyword evidence="9" id="KW-0274">FAD</keyword>
<dbReference type="CDD" id="cd07035">
    <property type="entry name" value="TPP_PYR_POX_like"/>
    <property type="match status" value="1"/>
</dbReference>
<dbReference type="SUPFAM" id="SSF52518">
    <property type="entry name" value="Thiamin diphosphate-binding fold (THDP-binding)"/>
    <property type="match status" value="2"/>
</dbReference>
<dbReference type="FunFam" id="3.40.50.970:FF:000007">
    <property type="entry name" value="Acetolactate synthase"/>
    <property type="match status" value="1"/>
</dbReference>
<dbReference type="UniPathway" id="UPA00049">
    <property type="reaction ID" value="UER00059"/>
</dbReference>
<dbReference type="Pfam" id="PF00205">
    <property type="entry name" value="TPP_enzyme_M"/>
    <property type="match status" value="1"/>
</dbReference>
<comment type="similarity">
    <text evidence="3 14">Belongs to the TPP enzyme family.</text>
</comment>
<dbReference type="EMBL" id="LMBR01000121">
    <property type="protein sequence ID" value="KUL29648.1"/>
    <property type="molecule type" value="Genomic_DNA"/>
</dbReference>
<dbReference type="InterPro" id="IPR012000">
    <property type="entry name" value="Thiamin_PyroP_enz_cen_dom"/>
</dbReference>
<evidence type="ECO:0000256" key="7">
    <source>
        <dbReference type="ARBA" id="ARBA00022679"/>
    </source>
</evidence>
<feature type="domain" description="Thiamine pyrophosphate enzyme N-terminal TPP-binding" evidence="17">
    <location>
        <begin position="9"/>
        <end position="123"/>
    </location>
</feature>
<keyword evidence="7 14" id="KW-0808">Transferase</keyword>
<evidence type="ECO:0000256" key="4">
    <source>
        <dbReference type="ARBA" id="ARBA00013145"/>
    </source>
</evidence>
<evidence type="ECO:0000256" key="5">
    <source>
        <dbReference type="ARBA" id="ARBA00022605"/>
    </source>
</evidence>
<evidence type="ECO:0000259" key="17">
    <source>
        <dbReference type="Pfam" id="PF02776"/>
    </source>
</evidence>
<evidence type="ECO:0000256" key="6">
    <source>
        <dbReference type="ARBA" id="ARBA00022630"/>
    </source>
</evidence>
<keyword evidence="11 14" id="KW-0786">Thiamine pyrophosphate</keyword>
<organism evidence="18 19">
    <name type="scientific">Chlorobium limicola</name>
    <dbReference type="NCBI Taxonomy" id="1092"/>
    <lineage>
        <taxon>Bacteria</taxon>
        <taxon>Pseudomonadati</taxon>
        <taxon>Chlorobiota</taxon>
        <taxon>Chlorobiia</taxon>
        <taxon>Chlorobiales</taxon>
        <taxon>Chlorobiaceae</taxon>
        <taxon>Chlorobium/Pelodictyon group</taxon>
        <taxon>Chlorobium</taxon>
    </lineage>
</organism>
<evidence type="ECO:0000256" key="14">
    <source>
        <dbReference type="RuleBase" id="RU003591"/>
    </source>
</evidence>
<dbReference type="Gene3D" id="3.40.50.1220">
    <property type="entry name" value="TPP-binding domain"/>
    <property type="match status" value="1"/>
</dbReference>
<comment type="caution">
    <text evidence="18">The sequence shown here is derived from an EMBL/GenBank/DDBJ whole genome shotgun (WGS) entry which is preliminary data.</text>
</comment>
<dbReference type="GO" id="GO:0000287">
    <property type="term" value="F:magnesium ion binding"/>
    <property type="evidence" value="ECO:0007669"/>
    <property type="project" value="UniProtKB-UniRule"/>
</dbReference>
<dbReference type="GO" id="GO:0050660">
    <property type="term" value="F:flavin adenine dinucleotide binding"/>
    <property type="evidence" value="ECO:0007669"/>
    <property type="project" value="InterPro"/>
</dbReference>
<comment type="catalytic activity">
    <reaction evidence="13 14">
        <text>2 pyruvate + H(+) = (2S)-2-acetolactate + CO2</text>
        <dbReference type="Rhea" id="RHEA:25249"/>
        <dbReference type="ChEBI" id="CHEBI:15361"/>
        <dbReference type="ChEBI" id="CHEBI:15378"/>
        <dbReference type="ChEBI" id="CHEBI:16526"/>
        <dbReference type="ChEBI" id="CHEBI:58476"/>
        <dbReference type="EC" id="2.2.1.6"/>
    </reaction>
</comment>
<evidence type="ECO:0000259" key="15">
    <source>
        <dbReference type="Pfam" id="PF00205"/>
    </source>
</evidence>
<sequence length="573" mass="63219">MHAPGEKLNGSEIFFECLRRENVAYIFGYPGGALLKVYETLYDIKDIKHILVRHEQGATHMAEGYARATGKPGVVLVTSGPGATNTVTGITNAYMDSSPMVIFTGQVPSSLIGNDAFQEADIVGITRPITKHNFLVKDVRELALTIRKAFYLATNGRPGPVLVDMPKDVLNAVCTFEWPETVEIRGFKPTVKCHQNQVEKAAHLIARSKKPLLYIGGGVISSDASEELKRLAIEQNIPVTMTLQGLGAFPGDHPLSMGMLGMHGTFWANQAVNNCDLLIAVGARFDDRVTGKTDTFATQAYKIHNDIDPTNVDKNVKVDLPVVGDAKHFLAAILKEMPEEKTDRSEWLADIRAWQKQCPLTYTNESDSLKTEYVIDEVCRQTGGDAVVTTDVGQHQMWTSQYYRFRKPRSIITSGGLGTMGYGLPAAIGAAFGVTDRPVVLFCGDGGFMMNVQELVTAVYYKIPVKIFLLNNSFLGMVRQWQELFHQEKYSFTDLGDSNPDFVKVAEAFGCRAMRAENPDEAKKAISEALAWNEGPVFVEFKVIKKDMVFPMVPAGASISDMLLDRLNPKTMV</sequence>